<dbReference type="Proteomes" id="UP000678393">
    <property type="component" value="Unassembled WGS sequence"/>
</dbReference>
<feature type="compositionally biased region" description="Acidic residues" evidence="3">
    <location>
        <begin position="391"/>
        <end position="417"/>
    </location>
</feature>
<dbReference type="Pfam" id="PF12936">
    <property type="entry name" value="Kri1_C"/>
    <property type="match status" value="1"/>
</dbReference>
<evidence type="ECO:0000259" key="4">
    <source>
        <dbReference type="Pfam" id="PF12936"/>
    </source>
</evidence>
<dbReference type="InterPro" id="IPR024626">
    <property type="entry name" value="Kri1-like_C"/>
</dbReference>
<feature type="compositionally biased region" description="Acidic residues" evidence="3">
    <location>
        <begin position="436"/>
        <end position="445"/>
    </location>
</feature>
<dbReference type="GO" id="GO:0000447">
    <property type="term" value="P:endonucleolytic cleavage in ITS1 to separate SSU-rRNA from 5.8S rRNA and LSU-rRNA from tricistronic rRNA transcript (SSU-rRNA, 5.8S rRNA, LSU-rRNA)"/>
    <property type="evidence" value="ECO:0007669"/>
    <property type="project" value="TreeGrafter"/>
</dbReference>
<feature type="compositionally biased region" description="Basic residues" evidence="3">
    <location>
        <begin position="704"/>
        <end position="713"/>
    </location>
</feature>
<name>A0A8S3YFB5_9EUPU</name>
<evidence type="ECO:0000256" key="3">
    <source>
        <dbReference type="SAM" id="MobiDB-lite"/>
    </source>
</evidence>
<feature type="region of interest" description="Disordered" evidence="3">
    <location>
        <begin position="550"/>
        <end position="681"/>
    </location>
</feature>
<dbReference type="EMBL" id="CAJHNH020000183">
    <property type="protein sequence ID" value="CAG5115929.1"/>
    <property type="molecule type" value="Genomic_DNA"/>
</dbReference>
<protein>
    <recommendedName>
        <fullName evidence="2">Protein KRI1 homolog</fullName>
    </recommendedName>
</protein>
<dbReference type="GO" id="GO:0030686">
    <property type="term" value="C:90S preribosome"/>
    <property type="evidence" value="ECO:0007669"/>
    <property type="project" value="TreeGrafter"/>
</dbReference>
<evidence type="ECO:0000256" key="2">
    <source>
        <dbReference type="ARBA" id="ARBA00017294"/>
    </source>
</evidence>
<feature type="region of interest" description="Disordered" evidence="3">
    <location>
        <begin position="369"/>
        <end position="457"/>
    </location>
</feature>
<feature type="region of interest" description="Disordered" evidence="3">
    <location>
        <begin position="697"/>
        <end position="719"/>
    </location>
</feature>
<organism evidence="5 6">
    <name type="scientific">Candidula unifasciata</name>
    <dbReference type="NCBI Taxonomy" id="100452"/>
    <lineage>
        <taxon>Eukaryota</taxon>
        <taxon>Metazoa</taxon>
        <taxon>Spiralia</taxon>
        <taxon>Lophotrochozoa</taxon>
        <taxon>Mollusca</taxon>
        <taxon>Gastropoda</taxon>
        <taxon>Heterobranchia</taxon>
        <taxon>Euthyneura</taxon>
        <taxon>Panpulmonata</taxon>
        <taxon>Eupulmonata</taxon>
        <taxon>Stylommatophora</taxon>
        <taxon>Helicina</taxon>
        <taxon>Helicoidea</taxon>
        <taxon>Geomitridae</taxon>
        <taxon>Candidula</taxon>
    </lineage>
</organism>
<feature type="compositionally biased region" description="Basic and acidic residues" evidence="3">
    <location>
        <begin position="128"/>
        <end position="145"/>
    </location>
</feature>
<feature type="region of interest" description="Disordered" evidence="3">
    <location>
        <begin position="41"/>
        <end position="61"/>
    </location>
</feature>
<dbReference type="OrthoDB" id="10252032at2759"/>
<feature type="compositionally biased region" description="Polar residues" evidence="3">
    <location>
        <begin position="629"/>
        <end position="641"/>
    </location>
</feature>
<feature type="compositionally biased region" description="Basic residues" evidence="3">
    <location>
        <begin position="618"/>
        <end position="628"/>
    </location>
</feature>
<reference evidence="5" key="1">
    <citation type="submission" date="2021-04" db="EMBL/GenBank/DDBJ databases">
        <authorList>
            <consortium name="Molecular Ecology Group"/>
        </authorList>
    </citation>
    <scope>NUCLEOTIDE SEQUENCE</scope>
</reference>
<evidence type="ECO:0000313" key="6">
    <source>
        <dbReference type="Proteomes" id="UP000678393"/>
    </source>
</evidence>
<proteinExistence type="inferred from homology"/>
<feature type="compositionally biased region" description="Basic residues" evidence="3">
    <location>
        <begin position="646"/>
        <end position="655"/>
    </location>
</feature>
<keyword evidence="6" id="KW-1185">Reference proteome</keyword>
<sequence>MDLLASESSEDEKVAFKINDNYAKHYEKWRKKEERQKLIDRYGEVDSSDSSSEEAEIRSTPQMDKDWLRAYAVVRFQQPRLYKKGEKFFHDEAKPVVKHKEKATTLKDHERKFILEKGGIESDEEGKPDEPKGKSYFEEQEEIKKSFKAVLEDSSDEDSAEGDSGLLVKKQKTAEEQKREENEYLEWIKGERAELEDKEAAAELAPLKEYWSNPNLTEKERVLRDYILNNGYMDQEDSDEESVEDTDDVAPSFDVEEEFLEKAEEYEHKYNFRHEEPGGDEIKSYPRVIETSVRTKDTRRADKRKRKLEKKKMDREQRKEEIKLLQKLQREEKQEKLEALRKIANNPDLEYDLEADFDPDEHNKIMQKFFNENYYGDDEGADEKPTFEYDPAVDDEPDDWWQDRLDEEGNDVVDDAVLDSSPKDKKKNLKSMVEDSGGDPEDVPYADDPNFIMDADYDPTKDYRAEKKKNKKSNKKVTQKLPLFDPTTKTFDEYIDEYLKDKIDKLPFTYREVVPNDFGLSTDEILKANEKELNSWVSIKKMSVYKGITQKGVLKNPQKRPRKRRGVKKKKKHKNVGIDNKEDALSGEMIAPLQNKSQTKQLTANGDSRIKNSSAVKEKKKKKIKKLKQNVQMSHGTTNSSDSKKLNKQHKKKKMSISNFGSKSSMENGPQQVDKKQLAKQLQKVMSVSRLSKYGIGPNAVKMAGKKKRKKKKMQVEES</sequence>
<feature type="compositionally biased region" description="Basic residues" evidence="3">
    <location>
        <begin position="301"/>
        <end position="310"/>
    </location>
</feature>
<dbReference type="PANTHER" id="PTHR14490:SF5">
    <property type="entry name" value="PROTEIN KRI1 HOMOLOG"/>
    <property type="match status" value="1"/>
</dbReference>
<comment type="caution">
    <text evidence="5">The sequence shown here is derived from an EMBL/GenBank/DDBJ whole genome shotgun (WGS) entry which is preliminary data.</text>
</comment>
<feature type="compositionally biased region" description="Basic residues" evidence="3">
    <location>
        <begin position="557"/>
        <end position="575"/>
    </location>
</feature>
<dbReference type="InterPro" id="IPR018034">
    <property type="entry name" value="Kri1"/>
</dbReference>
<dbReference type="AlphaFoldDB" id="A0A8S3YFB5"/>
<feature type="domain" description="Kri1-like C-terminal" evidence="4">
    <location>
        <begin position="489"/>
        <end position="569"/>
    </location>
</feature>
<comment type="similarity">
    <text evidence="1">Belongs to the KRI1 family.</text>
</comment>
<dbReference type="PANTHER" id="PTHR14490">
    <property type="entry name" value="ZINC FINGER, ZZ TYPE"/>
    <property type="match status" value="1"/>
</dbReference>
<feature type="region of interest" description="Disordered" evidence="3">
    <location>
        <begin position="292"/>
        <end position="318"/>
    </location>
</feature>
<feature type="compositionally biased region" description="Polar residues" evidence="3">
    <location>
        <begin position="656"/>
        <end position="671"/>
    </location>
</feature>
<accession>A0A8S3YFB5</accession>
<feature type="region of interest" description="Disordered" evidence="3">
    <location>
        <begin position="114"/>
        <end position="181"/>
    </location>
</feature>
<gene>
    <name evidence="5" type="ORF">CUNI_LOCUS1487</name>
</gene>
<feature type="compositionally biased region" description="Basic and acidic residues" evidence="3">
    <location>
        <begin position="172"/>
        <end position="181"/>
    </location>
</feature>
<dbReference type="GO" id="GO:0005730">
    <property type="term" value="C:nucleolus"/>
    <property type="evidence" value="ECO:0007669"/>
    <property type="project" value="TreeGrafter"/>
</dbReference>
<evidence type="ECO:0000313" key="5">
    <source>
        <dbReference type="EMBL" id="CAG5115929.1"/>
    </source>
</evidence>
<evidence type="ECO:0000256" key="1">
    <source>
        <dbReference type="ARBA" id="ARBA00007473"/>
    </source>
</evidence>
<dbReference type="Pfam" id="PF05178">
    <property type="entry name" value="Kri1"/>
    <property type="match status" value="1"/>
</dbReference>
<feature type="compositionally biased region" description="Polar residues" evidence="3">
    <location>
        <begin position="594"/>
        <end position="615"/>
    </location>
</feature>